<proteinExistence type="predicted"/>
<evidence type="ECO:0000313" key="2">
    <source>
        <dbReference type="Proteomes" id="UP000790377"/>
    </source>
</evidence>
<gene>
    <name evidence="1" type="ORF">BJ138DRAFT_1174028</name>
</gene>
<evidence type="ECO:0000313" key="1">
    <source>
        <dbReference type="EMBL" id="KAH7908749.1"/>
    </source>
</evidence>
<protein>
    <submittedName>
        <fullName evidence="1">Allantoicase</fullName>
    </submittedName>
</protein>
<dbReference type="Proteomes" id="UP000790377">
    <property type="component" value="Unassembled WGS sequence"/>
</dbReference>
<accession>A0ACB8A6P9</accession>
<reference evidence="1" key="1">
    <citation type="journal article" date="2021" name="New Phytol.">
        <title>Evolutionary innovations through gain and loss of genes in the ectomycorrhizal Boletales.</title>
        <authorList>
            <person name="Wu G."/>
            <person name="Miyauchi S."/>
            <person name="Morin E."/>
            <person name="Kuo A."/>
            <person name="Drula E."/>
            <person name="Varga T."/>
            <person name="Kohler A."/>
            <person name="Feng B."/>
            <person name="Cao Y."/>
            <person name="Lipzen A."/>
            <person name="Daum C."/>
            <person name="Hundley H."/>
            <person name="Pangilinan J."/>
            <person name="Johnson J."/>
            <person name="Barry K."/>
            <person name="LaButti K."/>
            <person name="Ng V."/>
            <person name="Ahrendt S."/>
            <person name="Min B."/>
            <person name="Choi I.G."/>
            <person name="Park H."/>
            <person name="Plett J.M."/>
            <person name="Magnuson J."/>
            <person name="Spatafora J.W."/>
            <person name="Nagy L.G."/>
            <person name="Henrissat B."/>
            <person name="Grigoriev I.V."/>
            <person name="Yang Z.L."/>
            <person name="Xu J."/>
            <person name="Martin F.M."/>
        </authorList>
    </citation>
    <scope>NUCLEOTIDE SEQUENCE</scope>
    <source>
        <strain evidence="1">ATCC 28755</strain>
    </source>
</reference>
<sequence>MSYERIPLDDFSKAFSGMTELSSIALGGKVVSVSDEFFAEAHNLILLEAPPNLQGTYGSNGELYSGWETRRHNPSYDWCIIKLGTTGKIAGFDVDTTHFDGNEAPIVSVDAISFTGSEAPSPDDADWKEILPKVPIGPSSRHLFKILAPGTSAPTLISTSVLTSAWNTSWTWNWNRTLKSNPSPTSHSMLDVNYVKLKIYPDGGIARFRVYGQVVPRAVFPADPLEPFDVAHVFAGGRVVAVSNEKFGPASNVVLPGRGKNMGDGWETTRSREVAHKDWLIIKLGTQSKLLTAEIDTIDFKGNFPKSFELHALYSTEDVPDTNVKNSPEPNYLSTRCGWARILPRTKLDPDRLVSFLLENTEERLYTHVRVTIYPDGGLKRVRILGIPSCRGSEVKAGDDDDDAGDGSSGQEACDSADWDIVEMHEVNEPCRM</sequence>
<organism evidence="1 2">
    <name type="scientific">Hygrophoropsis aurantiaca</name>
    <dbReference type="NCBI Taxonomy" id="72124"/>
    <lineage>
        <taxon>Eukaryota</taxon>
        <taxon>Fungi</taxon>
        <taxon>Dikarya</taxon>
        <taxon>Basidiomycota</taxon>
        <taxon>Agaricomycotina</taxon>
        <taxon>Agaricomycetes</taxon>
        <taxon>Agaricomycetidae</taxon>
        <taxon>Boletales</taxon>
        <taxon>Coniophorineae</taxon>
        <taxon>Hygrophoropsidaceae</taxon>
        <taxon>Hygrophoropsis</taxon>
    </lineage>
</organism>
<keyword evidence="2" id="KW-1185">Reference proteome</keyword>
<dbReference type="EMBL" id="MU267800">
    <property type="protein sequence ID" value="KAH7908749.1"/>
    <property type="molecule type" value="Genomic_DNA"/>
</dbReference>
<comment type="caution">
    <text evidence="1">The sequence shown here is derived from an EMBL/GenBank/DDBJ whole genome shotgun (WGS) entry which is preliminary data.</text>
</comment>
<name>A0ACB8A6P9_9AGAM</name>